<reference evidence="2" key="1">
    <citation type="submission" date="2025-08" db="UniProtKB">
        <authorList>
            <consortium name="Ensembl"/>
        </authorList>
    </citation>
    <scope>IDENTIFICATION</scope>
</reference>
<proteinExistence type="predicted"/>
<keyword evidence="1" id="KW-0812">Transmembrane</keyword>
<evidence type="ECO:0000313" key="2">
    <source>
        <dbReference type="Ensembl" id="ENSNVIP00000012510.1"/>
    </source>
</evidence>
<dbReference type="InterPro" id="IPR037764">
    <property type="entry name" value="CEBPZOS"/>
</dbReference>
<evidence type="ECO:0000256" key="1">
    <source>
        <dbReference type="SAM" id="Phobius"/>
    </source>
</evidence>
<name>A0A8C7ENW9_NEOVI</name>
<dbReference type="PANTHER" id="PTHR38001">
    <property type="entry name" value="PROTEIN CEBPZOS"/>
    <property type="match status" value="1"/>
</dbReference>
<organism evidence="2 3">
    <name type="scientific">Neovison vison</name>
    <name type="common">American mink</name>
    <name type="synonym">Mustela vison</name>
    <dbReference type="NCBI Taxonomy" id="452646"/>
    <lineage>
        <taxon>Eukaryota</taxon>
        <taxon>Metazoa</taxon>
        <taxon>Chordata</taxon>
        <taxon>Craniata</taxon>
        <taxon>Vertebrata</taxon>
        <taxon>Euteleostomi</taxon>
        <taxon>Mammalia</taxon>
        <taxon>Eutheria</taxon>
        <taxon>Laurasiatheria</taxon>
        <taxon>Carnivora</taxon>
        <taxon>Caniformia</taxon>
        <taxon>Musteloidea</taxon>
        <taxon>Mustelidae</taxon>
        <taxon>Mustelinae</taxon>
        <taxon>Neogale</taxon>
    </lineage>
</organism>
<dbReference type="Proteomes" id="UP000694425">
    <property type="component" value="Unplaced"/>
</dbReference>
<keyword evidence="1" id="KW-1133">Transmembrane helix</keyword>
<keyword evidence="1" id="KW-0472">Membrane</keyword>
<feature type="transmembrane region" description="Helical" evidence="1">
    <location>
        <begin position="58"/>
        <end position="77"/>
    </location>
</feature>
<protein>
    <submittedName>
        <fullName evidence="2">Uncharacterized protein</fullName>
    </submittedName>
</protein>
<dbReference type="AlphaFoldDB" id="A0A8C7ENW9"/>
<sequence>ASRYLEPIFKGILVADLVDVWGTQFLFNNMNTSQHFSSMMSKKSPFISNIHLYSPQKGFFVVVVLVLSFCGFMSTTYE</sequence>
<reference evidence="2" key="2">
    <citation type="submission" date="2025-09" db="UniProtKB">
        <authorList>
            <consortium name="Ensembl"/>
        </authorList>
    </citation>
    <scope>IDENTIFICATION</scope>
</reference>
<evidence type="ECO:0000313" key="3">
    <source>
        <dbReference type="Proteomes" id="UP000694425"/>
    </source>
</evidence>
<keyword evidence="3" id="KW-1185">Reference proteome</keyword>
<accession>A0A8C7ENW9</accession>
<dbReference type="PANTHER" id="PTHR38001:SF1">
    <property type="entry name" value="PROTEIN CEBPZOS"/>
    <property type="match status" value="1"/>
</dbReference>
<dbReference type="Ensembl" id="ENSNVIT00000014689.1">
    <property type="protein sequence ID" value="ENSNVIP00000012510.1"/>
    <property type="gene ID" value="ENSNVIG00000009928.1"/>
</dbReference>